<accession>A0A974RKV9</accession>
<keyword evidence="1" id="KW-0812">Transmembrane</keyword>
<dbReference type="EMBL" id="CP059433">
    <property type="protein sequence ID" value="QMS59873.1"/>
    <property type="molecule type" value="Genomic_DNA"/>
</dbReference>
<feature type="transmembrane region" description="Helical" evidence="1">
    <location>
        <begin position="37"/>
        <end position="55"/>
    </location>
</feature>
<geneLocation type="plasmid" evidence="3">
    <name>pcfviadri1362_p1</name>
</geneLocation>
<keyword evidence="2" id="KW-0614">Plasmid</keyword>
<sequence length="102" mass="11533">MNWFLDIGQGTMILLSIICAIIALITVFKVDHYNKKINAGITLIILIGGMLFATANTMKISDELYEALDETNINLPDQSGSIGLSKCQYFLSYFRIKKYLKY</sequence>
<keyword evidence="1" id="KW-0472">Membrane</keyword>
<reference evidence="3" key="1">
    <citation type="submission" date="2020-07" db="EMBL/GenBank/DDBJ databases">
        <title>A comparison of fourteen fully characterised mammalian-associated Campylobacter fetus isolates suggests a mechanism by which bovine-adapted biotypes have evolved high genomic plasticity.</title>
        <authorList>
            <person name="Nadin-Davis S.A."/>
            <person name="Chmara J.T."/>
            <person name="Carillo C."/>
            <person name="Amoako K."/>
            <person name="Goji N."/>
            <person name="Duceppe M.-O."/>
            <person name="Devenish J."/>
        </authorList>
    </citation>
    <scope>NUCLEOTIDE SEQUENCE [LARGE SCALE GENOMIC DNA]</scope>
    <source>
        <strain evidence="3">CFViADRI1362</strain>
        <plasmid evidence="3">pcfviadri1362_p1</plasmid>
    </source>
</reference>
<dbReference type="Proteomes" id="UP000514628">
    <property type="component" value="Plasmid pCFViADRI1362_P1"/>
</dbReference>
<dbReference type="RefSeq" id="WP_024305489.1">
    <property type="nucleotide sequence ID" value="NZ_CP059433.1"/>
</dbReference>
<proteinExistence type="predicted"/>
<feature type="transmembrane region" description="Helical" evidence="1">
    <location>
        <begin position="12"/>
        <end position="30"/>
    </location>
</feature>
<protein>
    <submittedName>
        <fullName evidence="2">Uncharacterized protein</fullName>
    </submittedName>
</protein>
<keyword evidence="1" id="KW-1133">Transmembrane helix</keyword>
<organism evidence="2 3">
    <name type="scientific">Campylobacter fetus</name>
    <dbReference type="NCBI Taxonomy" id="196"/>
    <lineage>
        <taxon>Bacteria</taxon>
        <taxon>Pseudomonadati</taxon>
        <taxon>Campylobacterota</taxon>
        <taxon>Epsilonproteobacteria</taxon>
        <taxon>Campylobacterales</taxon>
        <taxon>Campylobacteraceae</taxon>
        <taxon>Campylobacter</taxon>
    </lineage>
</organism>
<dbReference type="AlphaFoldDB" id="A0A974RKV9"/>
<evidence type="ECO:0000256" key="1">
    <source>
        <dbReference type="SAM" id="Phobius"/>
    </source>
</evidence>
<evidence type="ECO:0000313" key="2">
    <source>
        <dbReference type="EMBL" id="QMS59873.1"/>
    </source>
</evidence>
<name>A0A974RKV9_CAMFE</name>
<evidence type="ECO:0000313" key="3">
    <source>
        <dbReference type="Proteomes" id="UP000514628"/>
    </source>
</evidence>
<gene>
    <name evidence="2" type="ORF">GZ989_011140</name>
</gene>